<evidence type="ECO:0000256" key="1">
    <source>
        <dbReference type="ARBA" id="ARBA00001917"/>
    </source>
</evidence>
<evidence type="ECO:0000313" key="7">
    <source>
        <dbReference type="EMBL" id="GEK20107.1"/>
    </source>
</evidence>
<dbReference type="InterPro" id="IPR013785">
    <property type="entry name" value="Aldolase_TIM"/>
</dbReference>
<feature type="domain" description="NADH:flavin oxidoreductase/NADH oxidase N-terminal" evidence="6">
    <location>
        <begin position="25"/>
        <end position="359"/>
    </location>
</feature>
<keyword evidence="5" id="KW-0560">Oxidoreductase</keyword>
<dbReference type="InterPro" id="IPR001155">
    <property type="entry name" value="OxRdtase_FMN_N"/>
</dbReference>
<evidence type="ECO:0000313" key="8">
    <source>
        <dbReference type="Proteomes" id="UP000321118"/>
    </source>
</evidence>
<name>A0A510UZN0_9CELL</name>
<dbReference type="SUPFAM" id="SSF51395">
    <property type="entry name" value="FMN-linked oxidoreductases"/>
    <property type="match status" value="1"/>
</dbReference>
<organism evidence="7 8">
    <name type="scientific">Cellulomonas xylanilytica</name>
    <dbReference type="NCBI Taxonomy" id="233583"/>
    <lineage>
        <taxon>Bacteria</taxon>
        <taxon>Bacillati</taxon>
        <taxon>Actinomycetota</taxon>
        <taxon>Actinomycetes</taxon>
        <taxon>Micrococcales</taxon>
        <taxon>Cellulomonadaceae</taxon>
        <taxon>Cellulomonas</taxon>
    </lineage>
</organism>
<accession>A0A510UZN0</accession>
<dbReference type="InterPro" id="IPR044152">
    <property type="entry name" value="YqjM-like"/>
</dbReference>
<dbReference type="PANTHER" id="PTHR43303">
    <property type="entry name" value="NADPH DEHYDROGENASE C23G7.10C-RELATED"/>
    <property type="match status" value="1"/>
</dbReference>
<evidence type="ECO:0000256" key="4">
    <source>
        <dbReference type="ARBA" id="ARBA00022857"/>
    </source>
</evidence>
<keyword evidence="3" id="KW-0288">FMN</keyword>
<dbReference type="AlphaFoldDB" id="A0A510UZN0"/>
<evidence type="ECO:0000256" key="5">
    <source>
        <dbReference type="ARBA" id="ARBA00023002"/>
    </source>
</evidence>
<dbReference type="EMBL" id="BJUB01000002">
    <property type="protein sequence ID" value="GEK20107.1"/>
    <property type="molecule type" value="Genomic_DNA"/>
</dbReference>
<evidence type="ECO:0000256" key="3">
    <source>
        <dbReference type="ARBA" id="ARBA00022643"/>
    </source>
</evidence>
<comment type="cofactor">
    <cofactor evidence="1">
        <name>FMN</name>
        <dbReference type="ChEBI" id="CHEBI:58210"/>
    </cofactor>
</comment>
<dbReference type="CDD" id="cd02932">
    <property type="entry name" value="OYE_YqiM_FMN"/>
    <property type="match status" value="1"/>
</dbReference>
<evidence type="ECO:0000259" key="6">
    <source>
        <dbReference type="Pfam" id="PF00724"/>
    </source>
</evidence>
<keyword evidence="2" id="KW-0285">Flavoprotein</keyword>
<dbReference type="GO" id="GO:0003959">
    <property type="term" value="F:NADPH dehydrogenase activity"/>
    <property type="evidence" value="ECO:0007669"/>
    <property type="project" value="InterPro"/>
</dbReference>
<evidence type="ECO:0000256" key="2">
    <source>
        <dbReference type="ARBA" id="ARBA00022630"/>
    </source>
</evidence>
<protein>
    <submittedName>
        <fullName evidence="7">Oxidoreductase</fullName>
    </submittedName>
</protein>
<dbReference type="GO" id="GO:0010181">
    <property type="term" value="F:FMN binding"/>
    <property type="evidence" value="ECO:0007669"/>
    <property type="project" value="InterPro"/>
</dbReference>
<comment type="caution">
    <text evidence="7">The sequence shown here is derived from an EMBL/GenBank/DDBJ whole genome shotgun (WGS) entry which is preliminary data.</text>
</comment>
<dbReference type="Gene3D" id="3.20.20.70">
    <property type="entry name" value="Aldolase class I"/>
    <property type="match status" value="1"/>
</dbReference>
<reference evidence="7 8" key="1">
    <citation type="submission" date="2019-07" db="EMBL/GenBank/DDBJ databases">
        <title>Whole genome shotgun sequence of Cellulomonas xylanilytica NBRC 101102.</title>
        <authorList>
            <person name="Hosoyama A."/>
            <person name="Uohara A."/>
            <person name="Ohji S."/>
            <person name="Ichikawa N."/>
        </authorList>
    </citation>
    <scope>NUCLEOTIDE SEQUENCE [LARGE SCALE GENOMIC DNA]</scope>
    <source>
        <strain evidence="7 8">NBRC 101102</strain>
    </source>
</reference>
<sequence length="377" mass="40201">MMAHMPPVRGIDDAAPRLRPHVTRLFSPLTLRGTTFANRAWLAPMCQYSAVDGSPNDWHLVHLGSRAAGGFGLLIAEATAVVPEGRISPEDTGLWHDLHITEWRRITDFVHERGTLVGVQLAHAGRKASTFSPFASQRGSVPVDQGGWTTVGPSATAFPGLEAPHALTLEEIARIPAVFAAAARRADEAGFDVVELHAAHGYLLHQFLSPLSNQRDDEYGGSLENRARLLVETTDAVRAAWPDDKPLFVRLSATDWVEGGLTVDEVAQVAKELGGHGVDLVDVSTGGNAPADIPVGPGYQVPAAREVRETSGVPVAAVGLLTDPAQAEAVLADGAADAVLLGREGLRDPFWPLRAAHELGAAQDVAWQPQYARGTWV</sequence>
<dbReference type="PANTHER" id="PTHR43303:SF4">
    <property type="entry name" value="NADPH DEHYDROGENASE C23G7.10C-RELATED"/>
    <property type="match status" value="1"/>
</dbReference>
<proteinExistence type="predicted"/>
<gene>
    <name evidence="7" type="ORF">CXY01_06270</name>
</gene>
<keyword evidence="8" id="KW-1185">Reference proteome</keyword>
<dbReference type="Proteomes" id="UP000321118">
    <property type="component" value="Unassembled WGS sequence"/>
</dbReference>
<dbReference type="Pfam" id="PF00724">
    <property type="entry name" value="Oxidored_FMN"/>
    <property type="match status" value="1"/>
</dbReference>
<keyword evidence="4" id="KW-0521">NADP</keyword>
<dbReference type="GO" id="GO:0050661">
    <property type="term" value="F:NADP binding"/>
    <property type="evidence" value="ECO:0007669"/>
    <property type="project" value="InterPro"/>
</dbReference>